<feature type="transmembrane region" description="Helical" evidence="1">
    <location>
        <begin position="332"/>
        <end position="351"/>
    </location>
</feature>
<name>A0A5M6IUW5_9PROT</name>
<dbReference type="Pfam" id="PF05226">
    <property type="entry name" value="CHASE2"/>
    <property type="match status" value="1"/>
</dbReference>
<dbReference type="CDD" id="cd07302">
    <property type="entry name" value="CHD"/>
    <property type="match status" value="1"/>
</dbReference>
<keyword evidence="5" id="KW-1185">Reference proteome</keyword>
<comment type="caution">
    <text evidence="4">The sequence shown here is derived from an EMBL/GenBank/DDBJ whole genome shotgun (WGS) entry which is preliminary data.</text>
</comment>
<dbReference type="EMBL" id="VWPK01000015">
    <property type="protein sequence ID" value="KAA5612086.1"/>
    <property type="molecule type" value="Genomic_DNA"/>
</dbReference>
<dbReference type="InterPro" id="IPR007110">
    <property type="entry name" value="Ig-like_dom"/>
</dbReference>
<sequence>MAWQLARMRRWAGGAALVLASATILAFLLVRPPSPLAAADRLFDAVAFRLFAPPEPADPRVVILAITPETLAAFPYVAPIDRGFLAGLIDTLAGAGAAAVGLDVLFDRPTEPEKDAALRQALARPDIPVVAITVAPETDLPPEQRRFLEGFLAMRRTALANLGRDRFDDMVRTHVPVHPATGQLSLPASLAAVVGMTVPTAPFPILWRPAGTLPVYPAEAAALLPPHWLAGRVVLVGSMIPGIDEHRTLASAFGRPSFGVEIHAAVLAQMLEGRAVPPGPCPGCVATLAAATLGTALGGMLAGAAAAAALTLTVLLIPAAALAAVAAGLPGVSVAAPVLACLLAGALARIWRGHGERRDRRTLRVLFSRFVSEPVVAQILAQRELFLAGGRPVPQQLTATVLFCDVAGFTSLCERLPPAPLVAWLDRYIEAMVAVVAAHEGVVLRFVGDGILAVFGAPVPRHDAPGIATDARNAVRCGLGMEAEMDRLNAAWREAGLPAAGLRVGIHTGPLVAGSFGSGTHMEFCLLGDTANVAARLEQLGKQQATGPCGCTILVGGPTWERLGKGFAGRPVGEIALRGRQAAISVWRVDRAAQAQAEAEAATLPLPRCSPASPGRAG</sequence>
<dbReference type="PANTHER" id="PTHR43081:SF1">
    <property type="entry name" value="ADENYLATE CYCLASE, TERMINAL-DIFFERENTIATION SPECIFIC"/>
    <property type="match status" value="1"/>
</dbReference>
<dbReference type="InterPro" id="IPR001054">
    <property type="entry name" value="A/G_cyclase"/>
</dbReference>
<protein>
    <submittedName>
        <fullName evidence="4">Adenylate/guanylate cyclase domain-containing protein</fullName>
    </submittedName>
</protein>
<evidence type="ECO:0000259" key="3">
    <source>
        <dbReference type="PROSITE" id="PS50835"/>
    </source>
</evidence>
<dbReference type="GO" id="GO:0009190">
    <property type="term" value="P:cyclic nucleotide biosynthetic process"/>
    <property type="evidence" value="ECO:0007669"/>
    <property type="project" value="InterPro"/>
</dbReference>
<dbReference type="InterPro" id="IPR029787">
    <property type="entry name" value="Nucleotide_cyclase"/>
</dbReference>
<dbReference type="Proteomes" id="UP000325255">
    <property type="component" value="Unassembled WGS sequence"/>
</dbReference>
<dbReference type="Gene3D" id="3.30.70.1230">
    <property type="entry name" value="Nucleotide cyclase"/>
    <property type="match status" value="1"/>
</dbReference>
<feature type="domain" description="Guanylate cyclase" evidence="2">
    <location>
        <begin position="400"/>
        <end position="538"/>
    </location>
</feature>
<keyword evidence="1" id="KW-0812">Transmembrane</keyword>
<keyword evidence="1" id="KW-1133">Transmembrane helix</keyword>
<keyword evidence="1" id="KW-0472">Membrane</keyword>
<dbReference type="SMART" id="SM00044">
    <property type="entry name" value="CYCc"/>
    <property type="match status" value="1"/>
</dbReference>
<dbReference type="PROSITE" id="PS50835">
    <property type="entry name" value="IG_LIKE"/>
    <property type="match status" value="1"/>
</dbReference>
<dbReference type="InterPro" id="IPR050697">
    <property type="entry name" value="Adenylyl/Guanylyl_Cyclase_3/4"/>
</dbReference>
<feature type="domain" description="Ig-like" evidence="3">
    <location>
        <begin position="374"/>
        <end position="425"/>
    </location>
</feature>
<feature type="transmembrane region" description="Helical" evidence="1">
    <location>
        <begin position="84"/>
        <end position="106"/>
    </location>
</feature>
<reference evidence="4 5" key="1">
    <citation type="submission" date="2019-09" db="EMBL/GenBank/DDBJ databases">
        <title>Genome sequence of Rhodovastum atsumiense, a diverse member of the Acetobacteraceae family of non-sulfur purple photosynthetic bacteria.</title>
        <authorList>
            <person name="Meyer T."/>
            <person name="Kyndt J."/>
        </authorList>
    </citation>
    <scope>NUCLEOTIDE SEQUENCE [LARGE SCALE GENOMIC DNA]</scope>
    <source>
        <strain evidence="4 5">DSM 21279</strain>
    </source>
</reference>
<evidence type="ECO:0000259" key="2">
    <source>
        <dbReference type="PROSITE" id="PS50125"/>
    </source>
</evidence>
<evidence type="ECO:0000256" key="1">
    <source>
        <dbReference type="SAM" id="Phobius"/>
    </source>
</evidence>
<gene>
    <name evidence="4" type="ORF">F1189_11560</name>
</gene>
<dbReference type="AlphaFoldDB" id="A0A5M6IUW5"/>
<evidence type="ECO:0000313" key="5">
    <source>
        <dbReference type="Proteomes" id="UP000325255"/>
    </source>
</evidence>
<dbReference type="SUPFAM" id="SSF55073">
    <property type="entry name" value="Nucleotide cyclase"/>
    <property type="match status" value="1"/>
</dbReference>
<dbReference type="PANTHER" id="PTHR43081">
    <property type="entry name" value="ADENYLATE CYCLASE, TERMINAL-DIFFERENTIATION SPECIFIC-RELATED"/>
    <property type="match status" value="1"/>
</dbReference>
<dbReference type="InterPro" id="IPR007890">
    <property type="entry name" value="CHASE2"/>
</dbReference>
<dbReference type="GO" id="GO:0004016">
    <property type="term" value="F:adenylate cyclase activity"/>
    <property type="evidence" value="ECO:0007669"/>
    <property type="project" value="UniProtKB-ARBA"/>
</dbReference>
<dbReference type="OrthoDB" id="9762462at2"/>
<dbReference type="GO" id="GO:0035556">
    <property type="term" value="P:intracellular signal transduction"/>
    <property type="evidence" value="ECO:0007669"/>
    <property type="project" value="InterPro"/>
</dbReference>
<dbReference type="Pfam" id="PF00211">
    <property type="entry name" value="Guanylate_cyc"/>
    <property type="match status" value="1"/>
</dbReference>
<dbReference type="SMART" id="SM01080">
    <property type="entry name" value="CHASE2"/>
    <property type="match status" value="1"/>
</dbReference>
<feature type="transmembrane region" description="Helical" evidence="1">
    <location>
        <begin position="301"/>
        <end position="326"/>
    </location>
</feature>
<accession>A0A5M6IUW5</accession>
<organism evidence="4 5">
    <name type="scientific">Rhodovastum atsumiense</name>
    <dbReference type="NCBI Taxonomy" id="504468"/>
    <lineage>
        <taxon>Bacteria</taxon>
        <taxon>Pseudomonadati</taxon>
        <taxon>Pseudomonadota</taxon>
        <taxon>Alphaproteobacteria</taxon>
        <taxon>Acetobacterales</taxon>
        <taxon>Acetobacteraceae</taxon>
        <taxon>Rhodovastum</taxon>
    </lineage>
</organism>
<evidence type="ECO:0000313" key="4">
    <source>
        <dbReference type="EMBL" id="KAA5612086.1"/>
    </source>
</evidence>
<dbReference type="PROSITE" id="PS50125">
    <property type="entry name" value="GUANYLATE_CYCLASE_2"/>
    <property type="match status" value="1"/>
</dbReference>
<proteinExistence type="predicted"/>